<dbReference type="PANTHER" id="PTHR30237:SF4">
    <property type="entry name" value="LD-CARBOXYPEPTIDASE C-TERMINAL DOMAIN-CONTAINING PROTEIN"/>
    <property type="match status" value="1"/>
</dbReference>
<evidence type="ECO:0000259" key="4">
    <source>
        <dbReference type="Pfam" id="PF17676"/>
    </source>
</evidence>
<dbReference type="InterPro" id="IPR040449">
    <property type="entry name" value="Peptidase_S66_N"/>
</dbReference>
<dbReference type="InterPro" id="IPR003507">
    <property type="entry name" value="S66_fam"/>
</dbReference>
<dbReference type="PANTHER" id="PTHR30237">
    <property type="entry name" value="MURAMOYLTETRAPEPTIDE CARBOXYPEPTIDASE"/>
    <property type="match status" value="1"/>
</dbReference>
<dbReference type="Pfam" id="PF02016">
    <property type="entry name" value="Peptidase_S66"/>
    <property type="match status" value="1"/>
</dbReference>
<evidence type="ECO:0000256" key="1">
    <source>
        <dbReference type="ARBA" id="ARBA00010233"/>
    </source>
</evidence>
<comment type="similarity">
    <text evidence="1">Belongs to the peptidase S66 family.</text>
</comment>
<dbReference type="InterPro" id="IPR029062">
    <property type="entry name" value="Class_I_gatase-like"/>
</dbReference>
<keyword evidence="6" id="KW-1185">Reference proteome</keyword>
<gene>
    <name evidence="5" type="ORF">V5G21_15990</name>
</gene>
<dbReference type="InterPro" id="IPR027478">
    <property type="entry name" value="LdcA_N"/>
</dbReference>
<evidence type="ECO:0000313" key="6">
    <source>
        <dbReference type="Proteomes" id="UP001341136"/>
    </source>
</evidence>
<dbReference type="Proteomes" id="UP001341136">
    <property type="component" value="Chromosome"/>
</dbReference>
<sequence length="357" mass="39836">MKRGPRKREGNGVLKLLQPARLQKGDKVATVSLSWGAAGDEEIRWRYEQGKRRIEEVFGLEVVEMPHTLSPPDEVYRHPEKRAADFMAAFADPSIKAIISCIGGNDSIRMLPYIDFELIRANPKIFTGYSDSTVAHLICLKAGLSSFYGVSVLNDFAENGRMHPYTAKWIETVLFSGTPVGPIPVAPEWTGEWLEWTVANKEKRRTYKPNHDYEVVQGEGVVQGPLIGGCFEVLEILKGTPLFPAPSQFDGAILFLETSEVHAPEWLLEDGLRQYGVCGILERLSGILFAKPQNGRFYKEYKHVIKKVLAEFNCGQLPVLYNASFGHNEPKCLLPYGARGEINANNGTFAILEPGVR</sequence>
<dbReference type="CDD" id="cd07062">
    <property type="entry name" value="Peptidase_S66_mccF_like"/>
    <property type="match status" value="1"/>
</dbReference>
<dbReference type="SUPFAM" id="SSF141986">
    <property type="entry name" value="LD-carboxypeptidase A C-terminal domain-like"/>
    <property type="match status" value="1"/>
</dbReference>
<organism evidence="5 6">
    <name type="scientific">Shouchella rhizosphaerae</name>
    <dbReference type="NCBI Taxonomy" id="866786"/>
    <lineage>
        <taxon>Bacteria</taxon>
        <taxon>Bacillati</taxon>
        <taxon>Bacillota</taxon>
        <taxon>Bacilli</taxon>
        <taxon>Bacillales</taxon>
        <taxon>Bacillaceae</taxon>
        <taxon>Shouchella</taxon>
    </lineage>
</organism>
<dbReference type="Gene3D" id="3.40.50.10740">
    <property type="entry name" value="Class I glutamine amidotransferase-like"/>
    <property type="match status" value="1"/>
</dbReference>
<dbReference type="PIRSF" id="PIRSF028757">
    <property type="entry name" value="LD-carboxypeptidase"/>
    <property type="match status" value="1"/>
</dbReference>
<dbReference type="InterPro" id="IPR027461">
    <property type="entry name" value="Carboxypeptidase_A_C_sf"/>
</dbReference>
<evidence type="ECO:0000259" key="3">
    <source>
        <dbReference type="Pfam" id="PF02016"/>
    </source>
</evidence>
<dbReference type="Gene3D" id="3.50.30.60">
    <property type="entry name" value="LD-carboxypeptidase A C-terminal domain-like"/>
    <property type="match status" value="1"/>
</dbReference>
<feature type="domain" description="LD-carboxypeptidase N-terminal" evidence="3">
    <location>
        <begin position="28"/>
        <end position="149"/>
    </location>
</feature>
<dbReference type="RefSeq" id="WP_197528316.1">
    <property type="nucleotide sequence ID" value="NZ_CP144921.1"/>
</dbReference>
<reference evidence="5 6" key="1">
    <citation type="submission" date="2024-01" db="EMBL/GenBank/DDBJ databases">
        <title>Culturomics analysis of mouse respiratory tract.</title>
        <authorList>
            <person name="Phillips A.M."/>
            <person name="Collette N.M."/>
            <person name="Mageeney C.M."/>
            <person name="Sinha A."/>
            <person name="Hern K.E."/>
            <person name="Arkin A.P."/>
            <person name="Williams K.P."/>
            <person name="Branda S."/>
        </authorList>
    </citation>
    <scope>NUCLEOTIDE SEQUENCE [LARGE SCALE GENOMIC DNA]</scope>
    <source>
        <strain evidence="5 6">CP20</strain>
    </source>
</reference>
<dbReference type="InterPro" id="IPR040921">
    <property type="entry name" value="Peptidase_S66C"/>
</dbReference>
<dbReference type="Pfam" id="PF17676">
    <property type="entry name" value="Peptidase_S66C"/>
    <property type="match status" value="1"/>
</dbReference>
<evidence type="ECO:0000313" key="5">
    <source>
        <dbReference type="EMBL" id="WWA32329.1"/>
    </source>
</evidence>
<name>A0ABZ2D6G6_9BACI</name>
<evidence type="ECO:0000256" key="2">
    <source>
        <dbReference type="ARBA" id="ARBA00022801"/>
    </source>
</evidence>
<dbReference type="EMBL" id="CP144921">
    <property type="protein sequence ID" value="WWA32329.1"/>
    <property type="molecule type" value="Genomic_DNA"/>
</dbReference>
<keyword evidence="2" id="KW-0378">Hydrolase</keyword>
<protein>
    <submittedName>
        <fullName evidence="5">S66 peptidase family protein</fullName>
    </submittedName>
</protein>
<proteinExistence type="inferred from homology"/>
<dbReference type="SUPFAM" id="SSF52317">
    <property type="entry name" value="Class I glutamine amidotransferase-like"/>
    <property type="match status" value="1"/>
</dbReference>
<feature type="domain" description="LD-carboxypeptidase C-terminal" evidence="4">
    <location>
        <begin position="223"/>
        <end position="342"/>
    </location>
</feature>
<accession>A0ABZ2D6G6</accession>